<dbReference type="SUPFAM" id="SSF63829">
    <property type="entry name" value="Calcium-dependent phosphotriesterase"/>
    <property type="match status" value="1"/>
</dbReference>
<dbReference type="PANTHER" id="PTHR10907">
    <property type="entry name" value="REGUCALCIN"/>
    <property type="match status" value="1"/>
</dbReference>
<proteinExistence type="inferred from homology"/>
<dbReference type="PANTHER" id="PTHR10907:SF47">
    <property type="entry name" value="REGUCALCIN"/>
    <property type="match status" value="1"/>
</dbReference>
<evidence type="ECO:0000256" key="1">
    <source>
        <dbReference type="ARBA" id="ARBA00008853"/>
    </source>
</evidence>
<organism evidence="3">
    <name type="scientific">freshwater metagenome</name>
    <dbReference type="NCBI Taxonomy" id="449393"/>
    <lineage>
        <taxon>unclassified sequences</taxon>
        <taxon>metagenomes</taxon>
        <taxon>ecological metagenomes</taxon>
    </lineage>
</organism>
<protein>
    <submittedName>
        <fullName evidence="3">Unannotated protein</fullName>
    </submittedName>
</protein>
<dbReference type="InterPro" id="IPR011042">
    <property type="entry name" value="6-blade_b-propeller_TolB-like"/>
</dbReference>
<dbReference type="PRINTS" id="PR01790">
    <property type="entry name" value="SMP30FAMILY"/>
</dbReference>
<sequence length="292" mass="32092">MAVTPLSVELFDKRQCTLGEGPVSLGDDHSEVQWVDIEGKKVLSRNLETGKASEYSVSELVGFVIPTESGKNLLGTTSGPILYDGNQFTPFASRNERDVTPMRWNDAKVSPDGDLWLGSMALSEEAGYGSFYRLDGESKELKKMLSGTGISNGLAWSSDKKSFYYIDTLTFGIEAFDYHEREISNQRIVISCDTQYGFPDGMCIDSEDGLWVAFYNGSAVRRYDTRNNFIQTHEISVPALRTTSCAFAGKNLDKLIITTAERNNPTSTSNDGQTYICETGFTGVATTLFAGA</sequence>
<comment type="similarity">
    <text evidence="1">Belongs to the SMP-30/CGR1 family.</text>
</comment>
<dbReference type="Pfam" id="PF08450">
    <property type="entry name" value="SGL"/>
    <property type="match status" value="1"/>
</dbReference>
<dbReference type="GO" id="GO:0019853">
    <property type="term" value="P:L-ascorbic acid biosynthetic process"/>
    <property type="evidence" value="ECO:0007669"/>
    <property type="project" value="TreeGrafter"/>
</dbReference>
<dbReference type="InterPro" id="IPR013658">
    <property type="entry name" value="SGL"/>
</dbReference>
<dbReference type="Gene3D" id="2.120.10.30">
    <property type="entry name" value="TolB, C-terminal domain"/>
    <property type="match status" value="1"/>
</dbReference>
<dbReference type="AlphaFoldDB" id="A0A6J7L217"/>
<accession>A0A6J7L217</accession>
<gene>
    <name evidence="3" type="ORF">UFOPK3861_00747</name>
</gene>
<evidence type="ECO:0000259" key="2">
    <source>
        <dbReference type="Pfam" id="PF08450"/>
    </source>
</evidence>
<reference evidence="3" key="1">
    <citation type="submission" date="2020-05" db="EMBL/GenBank/DDBJ databases">
        <authorList>
            <person name="Chiriac C."/>
            <person name="Salcher M."/>
            <person name="Ghai R."/>
            <person name="Kavagutti S V."/>
        </authorList>
    </citation>
    <scope>NUCLEOTIDE SEQUENCE</scope>
</reference>
<evidence type="ECO:0000313" key="3">
    <source>
        <dbReference type="EMBL" id="CAB4960379.1"/>
    </source>
</evidence>
<dbReference type="GO" id="GO:0005509">
    <property type="term" value="F:calcium ion binding"/>
    <property type="evidence" value="ECO:0007669"/>
    <property type="project" value="TreeGrafter"/>
</dbReference>
<feature type="domain" description="SMP-30/Gluconolactonase/LRE-like region" evidence="2">
    <location>
        <begin position="18"/>
        <end position="260"/>
    </location>
</feature>
<name>A0A6J7L217_9ZZZZ</name>
<dbReference type="GO" id="GO:0004341">
    <property type="term" value="F:gluconolactonase activity"/>
    <property type="evidence" value="ECO:0007669"/>
    <property type="project" value="TreeGrafter"/>
</dbReference>
<dbReference type="InterPro" id="IPR005511">
    <property type="entry name" value="SMP-30"/>
</dbReference>
<dbReference type="EMBL" id="CAFBNQ010000077">
    <property type="protein sequence ID" value="CAB4960379.1"/>
    <property type="molecule type" value="Genomic_DNA"/>
</dbReference>